<evidence type="ECO:0000313" key="2">
    <source>
        <dbReference type="EMBL" id="GIQ84279.1"/>
    </source>
</evidence>
<organism evidence="2 4">
    <name type="scientific">Kipferlia bialata</name>
    <dbReference type="NCBI Taxonomy" id="797122"/>
    <lineage>
        <taxon>Eukaryota</taxon>
        <taxon>Metamonada</taxon>
        <taxon>Carpediemonas-like organisms</taxon>
        <taxon>Kipferlia</taxon>
    </lineage>
</organism>
<feature type="compositionally biased region" description="Basic and acidic residues" evidence="1">
    <location>
        <begin position="196"/>
        <end position="239"/>
    </location>
</feature>
<feature type="compositionally biased region" description="Basic and acidic residues" evidence="1">
    <location>
        <begin position="255"/>
        <end position="268"/>
    </location>
</feature>
<reference evidence="2 4" key="2">
    <citation type="journal article" date="2018" name="PLoS ONE">
        <title>The draft genome of Kipferlia bialata reveals reductive genome evolution in fornicate parasites.</title>
        <authorList>
            <person name="Tanifuji G."/>
            <person name="Takabayashi S."/>
            <person name="Kume K."/>
            <person name="Takagi M."/>
            <person name="Nakayama T."/>
            <person name="Kamikawa R."/>
            <person name="Inagaki Y."/>
            <person name="Hashimoto T."/>
        </authorList>
    </citation>
    <scope>NUCLEOTIDE SEQUENCE [LARGE SCALE GENOMIC DNA]</scope>
    <source>
        <strain evidence="2">NY0173</strain>
    </source>
</reference>
<sequence>MDEEKKEALRDVVNTVLEGLPVSPEDTARIRGGATEGLVSMLTDHFEGEMGAEQLEALINPDPEEEAAKEVLARKACLRAYPKVKAALKGTVRMLSPPTQSYAMRMWLCMPRGMPKRGVSLSYVSLIERGYGKGPGSKMVETALIGPDSQILYDSAVFGYYDVMEHPSLDECIDHIKDLRQYYVLLSQGEEEAAKALSEEGERRHEERRTAKYESREAERERRERERVEAEAKKADAAARNKQKILEKRRRKQQKKTDHAIRKAWENA</sequence>
<feature type="region of interest" description="Disordered" evidence="1">
    <location>
        <begin position="196"/>
        <end position="268"/>
    </location>
</feature>
<proteinExistence type="predicted"/>
<gene>
    <name evidence="2" type="ORF">KIPB_005740</name>
    <name evidence="3" type="ORF">KIPB_006244</name>
</gene>
<evidence type="ECO:0000313" key="4">
    <source>
        <dbReference type="Proteomes" id="UP000265618"/>
    </source>
</evidence>
<dbReference type="AlphaFoldDB" id="A0A9K3CVX2"/>
<keyword evidence="4" id="KW-1185">Reference proteome</keyword>
<evidence type="ECO:0000313" key="3">
    <source>
        <dbReference type="EMBL" id="GIQ84696.1"/>
    </source>
</evidence>
<feature type="compositionally biased region" description="Basic residues" evidence="1">
    <location>
        <begin position="241"/>
        <end position="254"/>
    </location>
</feature>
<comment type="caution">
    <text evidence="2">The sequence shown here is derived from an EMBL/GenBank/DDBJ whole genome shotgun (WGS) entry which is preliminary data.</text>
</comment>
<dbReference type="EMBL" id="BDIP01001378">
    <property type="protein sequence ID" value="GIQ84279.1"/>
    <property type="molecule type" value="Genomic_DNA"/>
</dbReference>
<protein>
    <submittedName>
        <fullName evidence="2">Uncharacterized protein</fullName>
    </submittedName>
</protein>
<dbReference type="EMBL" id="BDIP01001582">
    <property type="protein sequence ID" value="GIQ84696.1"/>
    <property type="molecule type" value="Genomic_DNA"/>
</dbReference>
<name>A0A9K3CVX2_9EUKA</name>
<reference evidence="2" key="1">
    <citation type="submission" date="2016-10" db="EMBL/GenBank/DDBJ databases">
        <authorList>
            <person name="Tanifuji G."/>
            <person name="Kume K."/>
            <person name="Nakayama T."/>
            <person name="Takabayashi S."/>
            <person name="Hashimoto T."/>
        </authorList>
    </citation>
    <scope>NUCLEOTIDE SEQUENCE</scope>
    <source>
        <strain evidence="2">NY0173</strain>
    </source>
</reference>
<dbReference type="Proteomes" id="UP000265618">
    <property type="component" value="Unassembled WGS sequence"/>
</dbReference>
<accession>A0A9K3CVX2</accession>
<evidence type="ECO:0000256" key="1">
    <source>
        <dbReference type="SAM" id="MobiDB-lite"/>
    </source>
</evidence>